<reference evidence="2 3" key="2">
    <citation type="submission" date="2018-11" db="EMBL/GenBank/DDBJ databases">
        <authorList>
            <consortium name="Pathogen Informatics"/>
        </authorList>
    </citation>
    <scope>NUCLEOTIDE SEQUENCE [LARGE SCALE GENOMIC DNA]</scope>
</reference>
<feature type="region of interest" description="Disordered" evidence="1">
    <location>
        <begin position="67"/>
        <end position="86"/>
    </location>
</feature>
<organism evidence="4">
    <name type="scientific">Soboliphyme baturini</name>
    <dbReference type="NCBI Taxonomy" id="241478"/>
    <lineage>
        <taxon>Eukaryota</taxon>
        <taxon>Metazoa</taxon>
        <taxon>Ecdysozoa</taxon>
        <taxon>Nematoda</taxon>
        <taxon>Enoplea</taxon>
        <taxon>Dorylaimia</taxon>
        <taxon>Dioctophymatida</taxon>
        <taxon>Dioctophymatoidea</taxon>
        <taxon>Soboliphymatidae</taxon>
        <taxon>Soboliphyme</taxon>
    </lineage>
</organism>
<dbReference type="Proteomes" id="UP000270296">
    <property type="component" value="Unassembled WGS sequence"/>
</dbReference>
<dbReference type="AlphaFoldDB" id="A0A183IG16"/>
<evidence type="ECO:0000313" key="4">
    <source>
        <dbReference type="WBParaSite" id="SBAD_0000268401-mRNA-1"/>
    </source>
</evidence>
<feature type="compositionally biased region" description="Basic residues" evidence="1">
    <location>
        <begin position="72"/>
        <end position="86"/>
    </location>
</feature>
<reference evidence="4" key="1">
    <citation type="submission" date="2016-06" db="UniProtKB">
        <authorList>
            <consortium name="WormBaseParasite"/>
        </authorList>
    </citation>
    <scope>IDENTIFICATION</scope>
</reference>
<proteinExistence type="predicted"/>
<dbReference type="EMBL" id="UZAM01007284">
    <property type="protein sequence ID" value="VDO98076.1"/>
    <property type="molecule type" value="Genomic_DNA"/>
</dbReference>
<evidence type="ECO:0000313" key="3">
    <source>
        <dbReference type="Proteomes" id="UP000270296"/>
    </source>
</evidence>
<dbReference type="WBParaSite" id="SBAD_0000268401-mRNA-1">
    <property type="protein sequence ID" value="SBAD_0000268401-mRNA-1"/>
    <property type="gene ID" value="SBAD_0000268401"/>
</dbReference>
<accession>A0A183IG16</accession>
<protein>
    <submittedName>
        <fullName evidence="2 4">Uncharacterized protein</fullName>
    </submittedName>
</protein>
<sequence>MAFTSRNHHVYRSWQSLEKFCHLSPDIASFNMRGPFACARATGRLSSTAFGCIASFSTVSQRRRDELTLQGQRRRLGKRTAKVNQG</sequence>
<gene>
    <name evidence="2" type="ORF">SBAD_LOCUS2560</name>
</gene>
<name>A0A183IG16_9BILA</name>
<evidence type="ECO:0000313" key="2">
    <source>
        <dbReference type="EMBL" id="VDO98076.1"/>
    </source>
</evidence>
<keyword evidence="3" id="KW-1185">Reference proteome</keyword>
<evidence type="ECO:0000256" key="1">
    <source>
        <dbReference type="SAM" id="MobiDB-lite"/>
    </source>
</evidence>